<reference evidence="3" key="3">
    <citation type="submission" date="2020-05" db="UniProtKB">
        <authorList>
            <consortium name="EnsemblMetazoa"/>
        </authorList>
    </citation>
    <scope>IDENTIFICATION</scope>
    <source>
        <strain evidence="3">Jacobina</strain>
    </source>
</reference>
<dbReference type="PANTHER" id="PTHR14725">
    <property type="entry name" value="RIBOSOME-BINDING FACTOR A, MITOCHONDRIAL-RELATED"/>
    <property type="match status" value="1"/>
</dbReference>
<accession>A0A1B0CXC2</accession>
<organism evidence="3 4">
    <name type="scientific">Lutzomyia longipalpis</name>
    <name type="common">Sand fly</name>
    <dbReference type="NCBI Taxonomy" id="7200"/>
    <lineage>
        <taxon>Eukaryota</taxon>
        <taxon>Metazoa</taxon>
        <taxon>Ecdysozoa</taxon>
        <taxon>Arthropoda</taxon>
        <taxon>Hexapoda</taxon>
        <taxon>Insecta</taxon>
        <taxon>Pterygota</taxon>
        <taxon>Neoptera</taxon>
        <taxon>Endopterygota</taxon>
        <taxon>Diptera</taxon>
        <taxon>Nematocera</taxon>
        <taxon>Psychodoidea</taxon>
        <taxon>Psychodidae</taxon>
        <taxon>Lutzomyia</taxon>
        <taxon>Lutzomyia</taxon>
    </lineage>
</organism>
<dbReference type="KEGG" id="lll:129787855"/>
<feature type="compositionally biased region" description="Acidic residues" evidence="1">
    <location>
        <begin position="323"/>
        <end position="349"/>
    </location>
</feature>
<feature type="region of interest" description="Disordered" evidence="1">
    <location>
        <begin position="302"/>
        <end position="349"/>
    </location>
</feature>
<evidence type="ECO:0000313" key="3">
    <source>
        <dbReference type="EnsemblMetazoa" id="LLOJ009658-PA"/>
    </source>
</evidence>
<proteinExistence type="predicted"/>
<dbReference type="GeneID" id="129787855"/>
<dbReference type="Pfam" id="PF02033">
    <property type="entry name" value="RBFA"/>
    <property type="match status" value="1"/>
</dbReference>
<protein>
    <submittedName>
        <fullName evidence="2">Putative ribosome-binding factor a</fullName>
    </submittedName>
</protein>
<reference evidence="2" key="2">
    <citation type="journal article" date="2020" name="BMC">
        <title>Leishmania infection induces a limited differential gene expression in the sand fly midgut.</title>
        <authorList>
            <person name="Coutinho-Abreu I.V."/>
            <person name="Serafim T.D."/>
            <person name="Meneses C."/>
            <person name="Kamhawi S."/>
            <person name="Oliveira F."/>
            <person name="Valenzuela J.G."/>
        </authorList>
    </citation>
    <scope>NUCLEOTIDE SEQUENCE</scope>
    <source>
        <strain evidence="2">Jacobina</strain>
        <tissue evidence="2">Midgut</tissue>
    </source>
</reference>
<dbReference type="RefSeq" id="XP_055679649.1">
    <property type="nucleotide sequence ID" value="XM_055823674.1"/>
</dbReference>
<evidence type="ECO:0000313" key="4">
    <source>
        <dbReference type="Proteomes" id="UP000092461"/>
    </source>
</evidence>
<dbReference type="EMBL" id="GITU01007886">
    <property type="protein sequence ID" value="MBC1176589.1"/>
    <property type="molecule type" value="Transcribed_RNA"/>
</dbReference>
<dbReference type="Gene3D" id="3.30.300.20">
    <property type="match status" value="1"/>
</dbReference>
<dbReference type="InterPro" id="IPR023799">
    <property type="entry name" value="RbfA_dom_sf"/>
</dbReference>
<dbReference type="OrthoDB" id="418445at2759"/>
<dbReference type="GO" id="GO:0006364">
    <property type="term" value="P:rRNA processing"/>
    <property type="evidence" value="ECO:0007669"/>
    <property type="project" value="InterPro"/>
</dbReference>
<dbReference type="VEuPathDB" id="VectorBase:LLOJ009658"/>
<dbReference type="AlphaFoldDB" id="A0A1B0CXC2"/>
<dbReference type="InterPro" id="IPR000238">
    <property type="entry name" value="RbfA"/>
</dbReference>
<dbReference type="EMBL" id="AJWK01033526">
    <property type="status" value="NOT_ANNOTATED_CDS"/>
    <property type="molecule type" value="Genomic_DNA"/>
</dbReference>
<keyword evidence="4" id="KW-1185">Reference proteome</keyword>
<dbReference type="InterPro" id="IPR039212">
    <property type="entry name" value="RBFA_mitochondrial"/>
</dbReference>
<dbReference type="PANTHER" id="PTHR14725:SF0">
    <property type="entry name" value="RIBOSOME-BINDING FACTOR A, MITOCHONDRIAL-RELATED"/>
    <property type="match status" value="1"/>
</dbReference>
<dbReference type="SUPFAM" id="SSF89919">
    <property type="entry name" value="Ribosome-binding factor A, RbfA"/>
    <property type="match status" value="1"/>
</dbReference>
<dbReference type="VEuPathDB" id="VectorBase:LLONM1_008301"/>
<evidence type="ECO:0000313" key="2">
    <source>
        <dbReference type="EMBL" id="MBC1176589.1"/>
    </source>
</evidence>
<dbReference type="EnsemblMetazoa" id="LLOJ009658-RA">
    <property type="protein sequence ID" value="LLOJ009658-PA"/>
    <property type="gene ID" value="LLOJ009658"/>
</dbReference>
<dbReference type="Proteomes" id="UP000092461">
    <property type="component" value="Unassembled WGS sequence"/>
</dbReference>
<dbReference type="InterPro" id="IPR015946">
    <property type="entry name" value="KH_dom-like_a/b"/>
</dbReference>
<name>A0A1B0CXC2_LUTLO</name>
<sequence>MNFLAVFRQFSAIVRSLPARGLHTTPCSAKQKLPTFSASRQSKIMDKLMHGRDKGKRHWYAAKVPGGAHVGSASAKAISSTEGQPRHVLKRVTVLNKLFMRNIAEIMATGELSQEILGRGLEICRVKVSPDFHVANVYWMAKGTDEDDVMEELLGRISGRLRHELSQLRLMGEVPRISFIKDLNYAKFQDVDRLLAKADFGEDYVPFYMRQKEDIAVDRMQNEFVAPDALPEMRQDVFGLNHEEIMRKITQTLGKTKSAWEKYEFGAKHEESPQIQRPGRDPEALAAANLHLEERFTQFLKNQHRSEVPERKKHRPEIHEIPQEELSEEFVDNSLFEEENFDDYPVEKK</sequence>
<reference evidence="4" key="1">
    <citation type="submission" date="2012-05" db="EMBL/GenBank/DDBJ databases">
        <title>Whole Genome Assembly of Lutzomyia longipalpis.</title>
        <authorList>
            <person name="Richards S."/>
            <person name="Qu C."/>
            <person name="Dillon R."/>
            <person name="Worley K."/>
            <person name="Scherer S."/>
            <person name="Batterton M."/>
            <person name="Taylor A."/>
            <person name="Hawes A."/>
            <person name="Hernandez B."/>
            <person name="Kovar C."/>
            <person name="Mandapat C."/>
            <person name="Pham C."/>
            <person name="Qu C."/>
            <person name="Jing C."/>
            <person name="Bess C."/>
            <person name="Bandaranaike D."/>
            <person name="Ngo D."/>
            <person name="Ongeri F."/>
            <person name="Arias F."/>
            <person name="Lara F."/>
            <person name="Weissenberger G."/>
            <person name="Kamau G."/>
            <person name="Han H."/>
            <person name="Shen H."/>
            <person name="Dinh H."/>
            <person name="Khalil I."/>
            <person name="Jones J."/>
            <person name="Shafer J."/>
            <person name="Jayaseelan J."/>
            <person name="Quiroz J."/>
            <person name="Blankenburg K."/>
            <person name="Nguyen L."/>
            <person name="Jackson L."/>
            <person name="Francisco L."/>
            <person name="Tang L.-Y."/>
            <person name="Pu L.-L."/>
            <person name="Perales L."/>
            <person name="Lorensuhewa L."/>
            <person name="Munidasa M."/>
            <person name="Coyle M."/>
            <person name="Taylor M."/>
            <person name="Puazo M."/>
            <person name="Firestine M."/>
            <person name="Scheel M."/>
            <person name="Javaid M."/>
            <person name="Wang M."/>
            <person name="Li M."/>
            <person name="Tabassum N."/>
            <person name="Saada N."/>
            <person name="Osuji N."/>
            <person name="Aqrawi P."/>
            <person name="Fu Q."/>
            <person name="Thornton R."/>
            <person name="Raj R."/>
            <person name="Goodspeed R."/>
            <person name="Mata R."/>
            <person name="Najjar R."/>
            <person name="Gubbala S."/>
            <person name="Lee S."/>
            <person name="Denson S."/>
            <person name="Patil S."/>
            <person name="Macmil S."/>
            <person name="Qi S."/>
            <person name="Matskevitch T."/>
            <person name="Palculict T."/>
            <person name="Mathew T."/>
            <person name="Vee V."/>
            <person name="Velamala V."/>
            <person name="Korchina V."/>
            <person name="Cai W."/>
            <person name="Liu W."/>
            <person name="Dai W."/>
            <person name="Zou X."/>
            <person name="Zhu Y."/>
            <person name="Zhang Y."/>
            <person name="Wu Y.-Q."/>
            <person name="Xin Y."/>
            <person name="Nazarath L."/>
            <person name="Kovar C."/>
            <person name="Han Y."/>
            <person name="Muzny D."/>
            <person name="Gibbs R."/>
        </authorList>
    </citation>
    <scope>NUCLEOTIDE SEQUENCE [LARGE SCALE GENOMIC DNA]</scope>
    <source>
        <strain evidence="4">Jacobina</strain>
    </source>
</reference>
<evidence type="ECO:0000256" key="1">
    <source>
        <dbReference type="SAM" id="MobiDB-lite"/>
    </source>
</evidence>